<evidence type="ECO:0000313" key="3">
    <source>
        <dbReference type="EMBL" id="KAK3928014.1"/>
    </source>
</evidence>
<keyword evidence="2" id="KW-0472">Membrane</keyword>
<feature type="non-terminal residue" evidence="3">
    <location>
        <position position="326"/>
    </location>
</feature>
<proteinExistence type="inferred from homology"/>
<sequence>SSSGLVLALAFLPLLSEVAVVTLAGAYVLDVSWRWAFLLASLTAPMSPLVVMWTALQLRLADLGTPTAVCSLLLVVCALDWAAGLCLSGVALKGAMQTESWSSVASGFAELISGILLGSVFGFFSIYVPNEHNVHATFYRVEMLLAVNVCFVVLFHYFMGMPAIGYLSAFTTACTTLRTMMSLSWLILEPLTMSIVGPHIMVSRLGGWRQLRYIGVLFTGLATRLVVSALCCLKSSRHYSERSFICIAFIPKGTIQLVSCSLTLSRALSESSDKAMGELMMDCCTLALLLTGPLGSLLSSLTAPRLLRHRQPRSSFLELQEPDMSF</sequence>
<dbReference type="EMBL" id="JAHWGI010001303">
    <property type="protein sequence ID" value="KAK3928014.1"/>
    <property type="molecule type" value="Genomic_DNA"/>
</dbReference>
<dbReference type="GO" id="GO:0098662">
    <property type="term" value="P:inorganic cation transmembrane transport"/>
    <property type="evidence" value="ECO:0007669"/>
    <property type="project" value="TreeGrafter"/>
</dbReference>
<dbReference type="Proteomes" id="UP001219518">
    <property type="component" value="Unassembled WGS sequence"/>
</dbReference>
<reference evidence="3" key="2">
    <citation type="journal article" date="2023" name="BMC Genomics">
        <title>Pest status, molecular evolution, and epigenetic factors derived from the genome assembly of Frankliniella fusca, a thysanopteran phytovirus vector.</title>
        <authorList>
            <person name="Catto M.A."/>
            <person name="Labadie P.E."/>
            <person name="Jacobson A.L."/>
            <person name="Kennedy G.G."/>
            <person name="Srinivasan R."/>
            <person name="Hunt B.G."/>
        </authorList>
    </citation>
    <scope>NUCLEOTIDE SEQUENCE</scope>
    <source>
        <strain evidence="3">PL_HMW_Pooled</strain>
    </source>
</reference>
<keyword evidence="4" id="KW-1185">Reference proteome</keyword>
<feature type="transmembrane region" description="Helical" evidence="2">
    <location>
        <begin position="111"/>
        <end position="129"/>
    </location>
</feature>
<name>A0AAE1HV41_9NEOP</name>
<feature type="transmembrane region" description="Helical" evidence="2">
    <location>
        <begin position="68"/>
        <end position="91"/>
    </location>
</feature>
<evidence type="ECO:0000256" key="2">
    <source>
        <dbReference type="SAM" id="Phobius"/>
    </source>
</evidence>
<feature type="transmembrane region" description="Helical" evidence="2">
    <location>
        <begin position="141"/>
        <end position="159"/>
    </location>
</feature>
<comment type="similarity">
    <text evidence="1">Belongs to the monovalent cation:proton antiporter 1 (CPA1) transporter (TC 2.A.36) family.</text>
</comment>
<dbReference type="PANTHER" id="PTHR31102:SF1">
    <property type="entry name" value="CATION_H+ EXCHANGER DOMAIN-CONTAINING PROTEIN"/>
    <property type="match status" value="1"/>
</dbReference>
<protein>
    <submittedName>
        <fullName evidence="3">Sodium/hydrogen exchanger 9B2</fullName>
    </submittedName>
</protein>
<gene>
    <name evidence="3" type="ORF">KUF71_016299</name>
</gene>
<keyword evidence="2" id="KW-0812">Transmembrane</keyword>
<reference evidence="3" key="1">
    <citation type="submission" date="2021-07" db="EMBL/GenBank/DDBJ databases">
        <authorList>
            <person name="Catto M.A."/>
            <person name="Jacobson A."/>
            <person name="Kennedy G."/>
            <person name="Labadie P."/>
            <person name="Hunt B.G."/>
            <person name="Srinivasan R."/>
        </authorList>
    </citation>
    <scope>NUCLEOTIDE SEQUENCE</scope>
    <source>
        <strain evidence="3">PL_HMW_Pooled</strain>
        <tissue evidence="3">Head</tissue>
    </source>
</reference>
<evidence type="ECO:0000256" key="1">
    <source>
        <dbReference type="ARBA" id="ARBA00007367"/>
    </source>
</evidence>
<dbReference type="PANTHER" id="PTHR31102">
    <property type="match status" value="1"/>
</dbReference>
<keyword evidence="2" id="KW-1133">Transmembrane helix</keyword>
<dbReference type="InterPro" id="IPR051843">
    <property type="entry name" value="CPA1_transporter"/>
</dbReference>
<feature type="transmembrane region" description="Helical" evidence="2">
    <location>
        <begin position="34"/>
        <end position="56"/>
    </location>
</feature>
<dbReference type="AlphaFoldDB" id="A0AAE1HV41"/>
<comment type="caution">
    <text evidence="3">The sequence shown here is derived from an EMBL/GenBank/DDBJ whole genome shotgun (WGS) entry which is preliminary data.</text>
</comment>
<accession>A0AAE1HV41</accession>
<organism evidence="3 4">
    <name type="scientific">Frankliniella fusca</name>
    <dbReference type="NCBI Taxonomy" id="407009"/>
    <lineage>
        <taxon>Eukaryota</taxon>
        <taxon>Metazoa</taxon>
        <taxon>Ecdysozoa</taxon>
        <taxon>Arthropoda</taxon>
        <taxon>Hexapoda</taxon>
        <taxon>Insecta</taxon>
        <taxon>Pterygota</taxon>
        <taxon>Neoptera</taxon>
        <taxon>Paraneoptera</taxon>
        <taxon>Thysanoptera</taxon>
        <taxon>Terebrantia</taxon>
        <taxon>Thripoidea</taxon>
        <taxon>Thripidae</taxon>
        <taxon>Frankliniella</taxon>
    </lineage>
</organism>
<evidence type="ECO:0000313" key="4">
    <source>
        <dbReference type="Proteomes" id="UP001219518"/>
    </source>
</evidence>